<dbReference type="HOGENOM" id="CLU_2980202_0_0_1"/>
<evidence type="ECO:0000313" key="1">
    <source>
        <dbReference type="EMBL" id="ESA23641.1"/>
    </source>
</evidence>
<accession>U9V6V8</accession>
<proteinExistence type="predicted"/>
<reference evidence="1" key="1">
    <citation type="submission" date="2013-07" db="EMBL/GenBank/DDBJ databases">
        <title>The genome of an arbuscular mycorrhizal fungus provides insights into the evolution of the oldest plant symbiosis.</title>
        <authorList>
            <consortium name="DOE Joint Genome Institute"/>
            <person name="Tisserant E."/>
            <person name="Malbreil M."/>
            <person name="Kuo A."/>
            <person name="Kohler A."/>
            <person name="Symeonidi A."/>
            <person name="Balestrini R."/>
            <person name="Charron P."/>
            <person name="Duensing N."/>
            <person name="Frei-dit-Frey N."/>
            <person name="Gianinazzi-Pearson V."/>
            <person name="Gilbert B."/>
            <person name="Handa Y."/>
            <person name="Hijri M."/>
            <person name="Kaul R."/>
            <person name="Kawaguchi M."/>
            <person name="Krajinski F."/>
            <person name="Lammers P."/>
            <person name="Lapierre D."/>
            <person name="Masclaux F.G."/>
            <person name="Murat C."/>
            <person name="Morin E."/>
            <person name="Ndikumana S."/>
            <person name="Pagni M."/>
            <person name="Petitpierre D."/>
            <person name="Requena N."/>
            <person name="Rosikiewicz P."/>
            <person name="Riley R."/>
            <person name="Saito K."/>
            <person name="San Clemente H."/>
            <person name="Shapiro H."/>
            <person name="van Tuinen D."/>
            <person name="Becard G."/>
            <person name="Bonfante P."/>
            <person name="Paszkowski U."/>
            <person name="Shachar-Hill Y."/>
            <person name="Young J.P."/>
            <person name="Sanders I.R."/>
            <person name="Henrissat B."/>
            <person name="Rensing S.A."/>
            <person name="Grigoriev I.V."/>
            <person name="Corradi N."/>
            <person name="Roux C."/>
            <person name="Martin F."/>
        </authorList>
    </citation>
    <scope>NUCLEOTIDE SEQUENCE</scope>
    <source>
        <strain evidence="1">DAOM 197198</strain>
    </source>
</reference>
<organism evidence="1">
    <name type="scientific">Rhizophagus irregularis (strain DAOM 181602 / DAOM 197198 / MUCL 43194)</name>
    <name type="common">Arbuscular mycorrhizal fungus</name>
    <name type="synonym">Glomus intraradices</name>
    <dbReference type="NCBI Taxonomy" id="747089"/>
    <lineage>
        <taxon>Eukaryota</taxon>
        <taxon>Fungi</taxon>
        <taxon>Fungi incertae sedis</taxon>
        <taxon>Mucoromycota</taxon>
        <taxon>Glomeromycotina</taxon>
        <taxon>Glomeromycetes</taxon>
        <taxon>Glomerales</taxon>
        <taxon>Glomeraceae</taxon>
        <taxon>Rhizophagus</taxon>
    </lineage>
</organism>
<gene>
    <name evidence="1" type="ORF">GLOINDRAFT_15235</name>
</gene>
<dbReference type="EMBL" id="KI274610">
    <property type="protein sequence ID" value="ESA23641.1"/>
    <property type="molecule type" value="Genomic_DNA"/>
</dbReference>
<sequence length="58" mass="6670">MKPSAELYYIKNGRRLHFSSHVLGDAQKKIAYTPPRPSLDYDQVSEVLITSRQYTGNK</sequence>
<dbReference type="AlphaFoldDB" id="U9V6V8"/>
<name>U9V6V8_RHIID</name>
<protein>
    <submittedName>
        <fullName evidence="1">Uncharacterized protein</fullName>
    </submittedName>
</protein>